<evidence type="ECO:0000313" key="2">
    <source>
        <dbReference type="EMBL" id="EEX50310.1"/>
    </source>
</evidence>
<keyword evidence="1" id="KW-0472">Membrane</keyword>
<sequence length="282" mass="32129">MTNEMETQHKNNRSFLRYFVLILILTGLSAAIAYAASFLIKKEWRAEAYVGAPTANSLGNYYSLSSMYQFVSGKPTDTTPMDFVYREFKKQAGSYDIVVDFWRNTDFYKQKQTGENVFDQQELERLANSLGFTPQQAINGLSEKIGDRISLTLGSPKQATELLSDFVDYVNLKTRSVVYNELIYRWKVLFDEVKKAGELNVGNMQKNNTYVSVEDWQGKLKLMQSVTPLDDQLIGYRYFKKPTTTVQATSPDRVLWGLIGAGLGGIISGFIIYMLARRKKNI</sequence>
<accession>C9PPK9</accession>
<dbReference type="Proteomes" id="UP000005519">
    <property type="component" value="Unassembled WGS sequence"/>
</dbReference>
<dbReference type="Gene3D" id="3.30.1890.10">
    <property type="entry name" value="FepE-like"/>
    <property type="match status" value="1"/>
</dbReference>
<keyword evidence="1" id="KW-1133">Transmembrane helix</keyword>
<dbReference type="HOGENOM" id="CLU_087592_0_0_6"/>
<protein>
    <submittedName>
        <fullName evidence="2">Putative lipopolysaccharide biosynthesis protein WzzE</fullName>
    </submittedName>
</protein>
<evidence type="ECO:0000313" key="3">
    <source>
        <dbReference type="Proteomes" id="UP000005519"/>
    </source>
</evidence>
<dbReference type="RefSeq" id="WP_005764364.1">
    <property type="nucleotide sequence ID" value="NZ_GG704813.1"/>
</dbReference>
<keyword evidence="3" id="KW-1185">Reference proteome</keyword>
<feature type="transmembrane region" description="Helical" evidence="1">
    <location>
        <begin position="254"/>
        <end position="276"/>
    </location>
</feature>
<keyword evidence="1" id="KW-0812">Transmembrane</keyword>
<gene>
    <name evidence="2" type="primary">wzzE</name>
    <name evidence="2" type="ORF">HMPREF0621_0933</name>
</gene>
<name>C9PPK9_9PAST</name>
<dbReference type="AlphaFoldDB" id="C9PPK9"/>
<organism evidence="2 3">
    <name type="scientific">Pasteurella dagmatis ATCC 43325</name>
    <dbReference type="NCBI Taxonomy" id="667128"/>
    <lineage>
        <taxon>Bacteria</taxon>
        <taxon>Pseudomonadati</taxon>
        <taxon>Pseudomonadota</taxon>
        <taxon>Gammaproteobacteria</taxon>
        <taxon>Pasteurellales</taxon>
        <taxon>Pasteurellaceae</taxon>
        <taxon>Pasteurella</taxon>
    </lineage>
</organism>
<comment type="caution">
    <text evidence="2">The sequence shown here is derived from an EMBL/GenBank/DDBJ whole genome shotgun (WGS) entry which is preliminary data.</text>
</comment>
<proteinExistence type="predicted"/>
<dbReference type="SUPFAM" id="SSF160355">
    <property type="entry name" value="Bacterial polysaccharide co-polymerase-like"/>
    <property type="match status" value="1"/>
</dbReference>
<dbReference type="STRING" id="667128.HMPREF0621_0933"/>
<dbReference type="EMBL" id="ACZR01000011">
    <property type="protein sequence ID" value="EEX50310.1"/>
    <property type="molecule type" value="Genomic_DNA"/>
</dbReference>
<evidence type="ECO:0000256" key="1">
    <source>
        <dbReference type="SAM" id="Phobius"/>
    </source>
</evidence>
<dbReference type="OrthoDB" id="9775724at2"/>
<reference evidence="2 3" key="1">
    <citation type="submission" date="2009-10" db="EMBL/GenBank/DDBJ databases">
        <authorList>
            <person name="Muzny D."/>
            <person name="Qin X."/>
            <person name="Deng J."/>
            <person name="Jiang H."/>
            <person name="Liu Y."/>
            <person name="Qu J."/>
            <person name="Song X.-Z."/>
            <person name="Zhang L."/>
            <person name="Thornton R."/>
            <person name="Coyle M."/>
            <person name="Francisco L."/>
            <person name="Jackson L."/>
            <person name="Javaid M."/>
            <person name="Korchina V."/>
            <person name="Kovar C."/>
            <person name="Mata R."/>
            <person name="Mathew T."/>
            <person name="Ngo R."/>
            <person name="Nguyen L."/>
            <person name="Nguyen N."/>
            <person name="Okwuonu G."/>
            <person name="Ongeri F."/>
            <person name="Pham C."/>
            <person name="Simmons D."/>
            <person name="Wilczek-Boney K."/>
            <person name="Hale W."/>
            <person name="Jakkamsetti A."/>
            <person name="Pham P."/>
            <person name="Ruth R."/>
            <person name="San Lucas F."/>
            <person name="Warren J."/>
            <person name="Zhang J."/>
            <person name="Zhao Z."/>
            <person name="Zhou C."/>
            <person name="Zhu D."/>
            <person name="Lee S."/>
            <person name="Bess C."/>
            <person name="Blankenburg K."/>
            <person name="Forbes L."/>
            <person name="Fu Q."/>
            <person name="Gubbala S."/>
            <person name="Hirani K."/>
            <person name="Jayaseelan J.C."/>
            <person name="Lara F."/>
            <person name="Munidasa M."/>
            <person name="Palculict T."/>
            <person name="Patil S."/>
            <person name="Pu L.-L."/>
            <person name="Saada N."/>
            <person name="Tang L."/>
            <person name="Weissenberger G."/>
            <person name="Zhu Y."/>
            <person name="Hemphill L."/>
            <person name="Shang Y."/>
            <person name="Youmans B."/>
            <person name="Ayvaz T."/>
            <person name="Ross M."/>
            <person name="Santibanez J."/>
            <person name="Aqrawi P."/>
            <person name="Gross S."/>
            <person name="Joshi V."/>
            <person name="Fowler G."/>
            <person name="Nazareth L."/>
            <person name="Reid J."/>
            <person name="Worley K."/>
            <person name="Petrosino J."/>
            <person name="Highlander S."/>
            <person name="Gibbs R."/>
        </authorList>
    </citation>
    <scope>NUCLEOTIDE SEQUENCE [LARGE SCALE GENOMIC DNA]</scope>
    <source>
        <strain evidence="2 3">ATCC 43325</strain>
    </source>
</reference>